<gene>
    <name evidence="5" type="ORF">WR25_00028</name>
</gene>
<feature type="domain" description="Glycogen debranching enzyme glucanotransferase" evidence="3">
    <location>
        <begin position="136"/>
        <end position="573"/>
    </location>
</feature>
<dbReference type="Proteomes" id="UP000218231">
    <property type="component" value="Unassembled WGS sequence"/>
</dbReference>
<dbReference type="Gene3D" id="3.20.20.80">
    <property type="entry name" value="Glycosidases"/>
    <property type="match status" value="2"/>
</dbReference>
<dbReference type="PANTHER" id="PTHR10569">
    <property type="entry name" value="GLYCOGEN DEBRANCHING ENZYME"/>
    <property type="match status" value="1"/>
</dbReference>
<name>A0A2A2KE27_9BILA</name>
<dbReference type="Pfam" id="PF14702">
    <property type="entry name" value="hGDE_central"/>
    <property type="match status" value="1"/>
</dbReference>
<feature type="region of interest" description="Disordered" evidence="1">
    <location>
        <begin position="985"/>
        <end position="1006"/>
    </location>
</feature>
<dbReference type="Pfam" id="PF06202">
    <property type="entry name" value="GDE_C"/>
    <property type="match status" value="1"/>
</dbReference>
<evidence type="ECO:0008006" key="7">
    <source>
        <dbReference type="Google" id="ProtNLM"/>
    </source>
</evidence>
<evidence type="ECO:0000259" key="3">
    <source>
        <dbReference type="Pfam" id="PF14701"/>
    </source>
</evidence>
<proteinExistence type="predicted"/>
<dbReference type="FunFam" id="3.20.20.80:FF:000070">
    <property type="entry name" value="GDB1p Glycogen debranching enzyme"/>
    <property type="match status" value="1"/>
</dbReference>
<dbReference type="FunFam" id="3.20.20.80:FF:000108">
    <property type="entry name" value="glycogen debranching enzyme"/>
    <property type="match status" value="1"/>
</dbReference>
<dbReference type="SUPFAM" id="SSF51445">
    <property type="entry name" value="(Trans)glycosidases"/>
    <property type="match status" value="1"/>
</dbReference>
<evidence type="ECO:0000313" key="5">
    <source>
        <dbReference type="EMBL" id="PAV72201.1"/>
    </source>
</evidence>
<comment type="caution">
    <text evidence="5">The sequence shown here is derived from an EMBL/GenBank/DDBJ whole genome shotgun (WGS) entry which is preliminary data.</text>
</comment>
<evidence type="ECO:0000256" key="1">
    <source>
        <dbReference type="SAM" id="MobiDB-lite"/>
    </source>
</evidence>
<dbReference type="EMBL" id="LIAE01008837">
    <property type="protein sequence ID" value="PAV72201.1"/>
    <property type="molecule type" value="Genomic_DNA"/>
</dbReference>
<dbReference type="OrthoDB" id="10248904at2759"/>
<feature type="domain" description="Glycogen debranching enzyme C-terminal" evidence="2">
    <location>
        <begin position="1083"/>
        <end position="1165"/>
    </location>
</feature>
<dbReference type="InterPro" id="IPR032792">
    <property type="entry name" value="AGL_glucanoTrfase"/>
</dbReference>
<feature type="domain" description="Glycogen debranching enzyme central" evidence="4">
    <location>
        <begin position="711"/>
        <end position="967"/>
    </location>
</feature>
<reference evidence="5 6" key="1">
    <citation type="journal article" date="2017" name="Curr. Biol.">
        <title>Genome architecture and evolution of a unichromosomal asexual nematode.</title>
        <authorList>
            <person name="Fradin H."/>
            <person name="Zegar C."/>
            <person name="Gutwein M."/>
            <person name="Lucas J."/>
            <person name="Kovtun M."/>
            <person name="Corcoran D."/>
            <person name="Baugh L.R."/>
            <person name="Kiontke K."/>
            <person name="Gunsalus K."/>
            <person name="Fitch D.H."/>
            <person name="Piano F."/>
        </authorList>
    </citation>
    <scope>NUCLEOTIDE SEQUENCE [LARGE SCALE GENOMIC DNA]</scope>
    <source>
        <strain evidence="5">PF1309</strain>
    </source>
</reference>
<dbReference type="CDD" id="cd11327">
    <property type="entry name" value="AmyAc_Glg_debranch_2"/>
    <property type="match status" value="1"/>
</dbReference>
<dbReference type="Pfam" id="PF14701">
    <property type="entry name" value="hDGE_amylase"/>
    <property type="match status" value="1"/>
</dbReference>
<dbReference type="InterPro" id="IPR017853">
    <property type="entry name" value="GH"/>
</dbReference>
<sequence>MDFHSSDFVKSLLKFQACPHKLLFQRNQMNDVQIRVIILEDGQHLDNVVRKCEKGWIIRFVRGCSLLGKDVTVKTSLTGDSPLQWSDGHDHLSVHCQVECKTAGSFQYNFCVDGGAIPSGSGYFLVMPQLTVNGSALPLDAVSCQTHLVKLLGSLPDWESRLRVAKECGYNMLHLTPIHRLGVSNSSYSIMDHHNLNDTLHSTEKEATFEDVKSLVDKLEKEWNMLTVQDVVWNHAAKNAPWLLEHPECAYNCFNSPHLRPAYVVDRVYHYFGKEVAAGKWEHRGISPVVENVHQTNAIEYIMRTEVLPKIRLHEFFQTTAETAVSKFTQMVAEIGPPTSNSPKEESKKLKFDGNPEWTRFGMRLDLDLAVKLFNKRIEDVDDEEERQKACIEEFTLHLEKLQEEGAAYAWEICLNGLHAVMGGILYERVQDHGPKKGLVDEENPLTTDYFLHLEPESDSWEEDEKLAYDPEKSKMLMAFNGWVMSGNALDNFALPTSEVYLRRELVCWGDSVKLNYGEKPEDASYLWEYMKTYTQKCASMFHGLRIDNAHSTPIHLAEFMLREARRVREDIYVFAELFTGSEQLDNLFVNRLGISSLIREAQSAHDSHEQGRLVYRYGGDCVGAMLQKHSRLAAPAIAHGLFLDQSHDNPSPIQKRTIYDMLPTCAMVSMANCAVGSTRGYDELVRHAIHVVTEKRPYAKWGEQTTERTGIVTARRRLNDLHVWLALNGYSQVFVDQMNEDVVGITRHNPQTHDTVILVARTAFDWGKVHRWTPDLKHFPFGGHLEEVIFEMEFLQLTDQWNEENNQILTGLAGYVINMREHLQPEKARMCKVHGRENGYIELCDFPSGAVIAFKVRMSGDAVDAVKELRNLISGGNEQINKELTSALENTTLQNFNRLLFHCEAEEQAEIGEDAYDIPKFGKFVYCGLQGLKPILDKIRINNDLGHPLCQNLRDGLWLPEYIVKRTAQFEELAQLEREEQARSETVKMRSGSGKTNCVKQHGQGIGRKDERRVSQVLKKVFEPLKDAPYYLRPAYFEALFAYIYRHVKAVLLGKMNPELRDYSSLVRRLTIATVSFMGYIPGADLAPLSDSAVLTDKHPSSLSAGLPHFSTGIWRNWGRDTFIALPGCLLATRRWGDARNIIISFGGSMRHGLIPNLLAEGKGLSFVVFWK</sequence>
<dbReference type="GO" id="GO:0004135">
    <property type="term" value="F:amylo-alpha-1,6-glucosidase activity"/>
    <property type="evidence" value="ECO:0007669"/>
    <property type="project" value="InterPro"/>
</dbReference>
<dbReference type="STRING" id="2018661.A0A2A2KE27"/>
<protein>
    <recommendedName>
        <fullName evidence="7">Glycogen debranching enzyme</fullName>
    </recommendedName>
</protein>
<dbReference type="InterPro" id="IPR032790">
    <property type="entry name" value="GDE_C"/>
</dbReference>
<dbReference type="GO" id="GO:0005980">
    <property type="term" value="P:glycogen catabolic process"/>
    <property type="evidence" value="ECO:0007669"/>
    <property type="project" value="InterPro"/>
</dbReference>
<keyword evidence="6" id="KW-1185">Reference proteome</keyword>
<organism evidence="5 6">
    <name type="scientific">Diploscapter pachys</name>
    <dbReference type="NCBI Taxonomy" id="2018661"/>
    <lineage>
        <taxon>Eukaryota</taxon>
        <taxon>Metazoa</taxon>
        <taxon>Ecdysozoa</taxon>
        <taxon>Nematoda</taxon>
        <taxon>Chromadorea</taxon>
        <taxon>Rhabditida</taxon>
        <taxon>Rhabditina</taxon>
        <taxon>Rhabditomorpha</taxon>
        <taxon>Rhabditoidea</taxon>
        <taxon>Rhabditidae</taxon>
        <taxon>Diploscapter</taxon>
    </lineage>
</organism>
<dbReference type="InterPro" id="IPR032788">
    <property type="entry name" value="AGL_central"/>
</dbReference>
<dbReference type="PANTHER" id="PTHR10569:SF2">
    <property type="entry name" value="GLYCOGEN DEBRANCHING ENZYME"/>
    <property type="match status" value="1"/>
</dbReference>
<evidence type="ECO:0000313" key="6">
    <source>
        <dbReference type="Proteomes" id="UP000218231"/>
    </source>
</evidence>
<evidence type="ECO:0000259" key="4">
    <source>
        <dbReference type="Pfam" id="PF14702"/>
    </source>
</evidence>
<dbReference type="InterPro" id="IPR010401">
    <property type="entry name" value="AGL/Gdb1"/>
</dbReference>
<evidence type="ECO:0000259" key="2">
    <source>
        <dbReference type="Pfam" id="PF06202"/>
    </source>
</evidence>
<dbReference type="AlphaFoldDB" id="A0A2A2KE27"/>
<accession>A0A2A2KE27</accession>
<dbReference type="GO" id="GO:0004134">
    <property type="term" value="F:4-alpha-glucanotransferase activity"/>
    <property type="evidence" value="ECO:0007669"/>
    <property type="project" value="InterPro"/>
</dbReference>